<protein>
    <submittedName>
        <fullName evidence="4">Flavodoxin family protein</fullName>
    </submittedName>
</protein>
<sequence length="192" mass="21700">MARRRILIVDGHPDADPVHFVHALASAYADGATAHDVRALRIADLEFPVLRNPKEWIGQPPPQSILTAQDQIKWAEHLVILYPLWLGDMPALVKAFLEQTLRPEFAFRYGSARMPQKLLTGRSARVIVTMGMPGYFYELFYRAHSVKSFERNILKFVGISPVKRTIVGEVEAGDRKRQRWLDKIEALGAAGV</sequence>
<dbReference type="Pfam" id="PF02525">
    <property type="entry name" value="Flavodoxin_2"/>
    <property type="match status" value="1"/>
</dbReference>
<evidence type="ECO:0000256" key="1">
    <source>
        <dbReference type="ARBA" id="ARBA00006252"/>
    </source>
</evidence>
<dbReference type="PANTHER" id="PTHR10204:SF34">
    <property type="entry name" value="NAD(P)H DEHYDROGENASE [QUINONE] 1 ISOFORM 1"/>
    <property type="match status" value="1"/>
</dbReference>
<dbReference type="Proteomes" id="UP000311469">
    <property type="component" value="Chromosome cSF1"/>
</dbReference>
<dbReference type="KEGG" id="sufl:FIL70_04005"/>
<dbReference type="AlphaFoldDB" id="A0A5B8CAN5"/>
<dbReference type="EMBL" id="CP041016">
    <property type="protein sequence ID" value="QDC36534.1"/>
    <property type="molecule type" value="Genomic_DNA"/>
</dbReference>
<accession>A0A5B8CAN5</accession>
<dbReference type="InterPro" id="IPR051545">
    <property type="entry name" value="NAD(P)H_dehydrogenase_qn"/>
</dbReference>
<evidence type="ECO:0000259" key="3">
    <source>
        <dbReference type="Pfam" id="PF02525"/>
    </source>
</evidence>
<organism evidence="4 5">
    <name type="scientific">Sphingobium fuliginis ATCC 27551</name>
    <dbReference type="NCBI Taxonomy" id="1208342"/>
    <lineage>
        <taxon>Bacteria</taxon>
        <taxon>Pseudomonadati</taxon>
        <taxon>Pseudomonadota</taxon>
        <taxon>Alphaproteobacteria</taxon>
        <taxon>Sphingomonadales</taxon>
        <taxon>Sphingomonadaceae</taxon>
        <taxon>Sphingobium</taxon>
    </lineage>
</organism>
<comment type="similarity">
    <text evidence="1">Belongs to the NAD(P)H dehydrogenase (quinone) family.</text>
</comment>
<reference evidence="4 5" key="1">
    <citation type="submission" date="2019-06" db="EMBL/GenBank/DDBJ databases">
        <title>Genome organization and adaptive potential of archetypical organophosphate degarding Sphingobium fuliginis ATCC 27551.</title>
        <authorList>
            <person name="Sarwar A."/>
            <person name="Parthasarathy S."/>
            <person name="Singh C."/>
            <person name="Siddavattam D."/>
        </authorList>
    </citation>
    <scope>NUCLEOTIDE SEQUENCE [LARGE SCALE GENOMIC DNA]</scope>
    <source>
        <strain evidence="4 5">ATCC 27551</strain>
    </source>
</reference>
<gene>
    <name evidence="4" type="ORF">FIL70_04005</name>
</gene>
<dbReference type="GO" id="GO:0005829">
    <property type="term" value="C:cytosol"/>
    <property type="evidence" value="ECO:0007669"/>
    <property type="project" value="TreeGrafter"/>
</dbReference>
<dbReference type="RefSeq" id="WP_021228573.1">
    <property type="nucleotide sequence ID" value="NZ_CP041016.1"/>
</dbReference>
<evidence type="ECO:0000313" key="5">
    <source>
        <dbReference type="Proteomes" id="UP000311469"/>
    </source>
</evidence>
<dbReference type="SUPFAM" id="SSF52218">
    <property type="entry name" value="Flavoproteins"/>
    <property type="match status" value="1"/>
</dbReference>
<dbReference type="InterPro" id="IPR029039">
    <property type="entry name" value="Flavoprotein-like_sf"/>
</dbReference>
<keyword evidence="2" id="KW-0560">Oxidoreductase</keyword>
<feature type="domain" description="Flavodoxin-like fold" evidence="3">
    <location>
        <begin position="5"/>
        <end position="180"/>
    </location>
</feature>
<dbReference type="PANTHER" id="PTHR10204">
    <property type="entry name" value="NAD P H OXIDOREDUCTASE-RELATED"/>
    <property type="match status" value="1"/>
</dbReference>
<proteinExistence type="inferred from homology"/>
<dbReference type="Gene3D" id="3.40.50.360">
    <property type="match status" value="1"/>
</dbReference>
<name>A0A5B8CAN5_SPHSA</name>
<dbReference type="InterPro" id="IPR003680">
    <property type="entry name" value="Flavodoxin_fold"/>
</dbReference>
<evidence type="ECO:0000313" key="4">
    <source>
        <dbReference type="EMBL" id="QDC36534.1"/>
    </source>
</evidence>
<evidence type="ECO:0000256" key="2">
    <source>
        <dbReference type="ARBA" id="ARBA00023002"/>
    </source>
</evidence>
<dbReference type="GO" id="GO:0003955">
    <property type="term" value="F:NAD(P)H dehydrogenase (quinone) activity"/>
    <property type="evidence" value="ECO:0007669"/>
    <property type="project" value="TreeGrafter"/>
</dbReference>